<comment type="subcellular location">
    <subcellularLocation>
        <location evidence="1">Nucleus</location>
        <location evidence="1">Nucleolus</location>
    </subcellularLocation>
</comment>
<evidence type="ECO:0000259" key="3">
    <source>
        <dbReference type="Pfam" id="PF05285"/>
    </source>
</evidence>
<dbReference type="PANTHER" id="PTHR12730">
    <property type="entry name" value="HSDA/SDA1-RELATED"/>
    <property type="match status" value="1"/>
</dbReference>
<reference evidence="5" key="1">
    <citation type="submission" date="2021-01" db="EMBL/GenBank/DDBJ databases">
        <title>Caligus Genome Assembly.</title>
        <authorList>
            <person name="Gallardo-Escarate C."/>
        </authorList>
    </citation>
    <scope>NUCLEOTIDE SEQUENCE [LARGE SCALE GENOMIC DNA]</scope>
</reference>
<organism evidence="4 5">
    <name type="scientific">Caligus rogercresseyi</name>
    <name type="common">Sea louse</name>
    <dbReference type="NCBI Taxonomy" id="217165"/>
    <lineage>
        <taxon>Eukaryota</taxon>
        <taxon>Metazoa</taxon>
        <taxon>Ecdysozoa</taxon>
        <taxon>Arthropoda</taxon>
        <taxon>Crustacea</taxon>
        <taxon>Multicrustacea</taxon>
        <taxon>Hexanauplia</taxon>
        <taxon>Copepoda</taxon>
        <taxon>Siphonostomatoida</taxon>
        <taxon>Caligidae</taxon>
        <taxon>Caligus</taxon>
    </lineage>
</organism>
<sequence length="129" mass="14807">MSHSEDEGSEDEEAKPILTLEEKRSKAAAVTESRILSDADFRKVDAEQLKKQVTAFKKGGQKRKFQESEDPNVKGREELVDLANIEMVYKKRKHDKEARLESIKKGRRTVKSMAPRPESPMKTQDHLIK</sequence>
<feature type="region of interest" description="Disordered" evidence="2">
    <location>
        <begin position="93"/>
        <end position="129"/>
    </location>
</feature>
<feature type="region of interest" description="Disordered" evidence="2">
    <location>
        <begin position="1"/>
        <end position="20"/>
    </location>
</feature>
<comment type="similarity">
    <text evidence="1">Belongs to the SDA1 family.</text>
</comment>
<keyword evidence="1" id="KW-0653">Protein transport</keyword>
<dbReference type="Pfam" id="PF05285">
    <property type="entry name" value="SDA1_dom"/>
    <property type="match status" value="1"/>
</dbReference>
<dbReference type="GO" id="GO:0015031">
    <property type="term" value="P:protein transport"/>
    <property type="evidence" value="ECO:0007669"/>
    <property type="project" value="UniProtKB-KW"/>
</dbReference>
<name>A0A7T8HI98_CALRO</name>
<dbReference type="Proteomes" id="UP000595437">
    <property type="component" value="Chromosome 7"/>
</dbReference>
<dbReference type="GO" id="GO:0000055">
    <property type="term" value="P:ribosomal large subunit export from nucleus"/>
    <property type="evidence" value="ECO:0007669"/>
    <property type="project" value="UniProtKB-UniRule"/>
</dbReference>
<dbReference type="OrthoDB" id="2196187at2759"/>
<keyword evidence="1" id="KW-0539">Nucleus</keyword>
<dbReference type="PANTHER" id="PTHR12730:SF0">
    <property type="entry name" value="PROTEIN SDA1 HOMOLOG"/>
    <property type="match status" value="1"/>
</dbReference>
<feature type="compositionally biased region" description="Basic and acidic residues" evidence="2">
    <location>
        <begin position="95"/>
        <end position="104"/>
    </location>
</feature>
<evidence type="ECO:0000256" key="2">
    <source>
        <dbReference type="SAM" id="MobiDB-lite"/>
    </source>
</evidence>
<evidence type="ECO:0000256" key="1">
    <source>
        <dbReference type="RuleBase" id="RU365057"/>
    </source>
</evidence>
<keyword evidence="5" id="KW-1185">Reference proteome</keyword>
<keyword evidence="1" id="KW-0690">Ribosome biogenesis</keyword>
<protein>
    <recommendedName>
        <fullName evidence="1">Protein SDA1</fullName>
    </recommendedName>
</protein>
<keyword evidence="1" id="KW-0813">Transport</keyword>
<gene>
    <name evidence="4" type="ORF">FKW44_011433</name>
</gene>
<proteinExistence type="inferred from homology"/>
<dbReference type="GO" id="GO:0005730">
    <property type="term" value="C:nucleolus"/>
    <property type="evidence" value="ECO:0007669"/>
    <property type="project" value="UniProtKB-SubCell"/>
</dbReference>
<dbReference type="InterPro" id="IPR027312">
    <property type="entry name" value="Sda1"/>
</dbReference>
<evidence type="ECO:0000313" key="5">
    <source>
        <dbReference type="Proteomes" id="UP000595437"/>
    </source>
</evidence>
<dbReference type="GO" id="GO:0042273">
    <property type="term" value="P:ribosomal large subunit biogenesis"/>
    <property type="evidence" value="ECO:0007669"/>
    <property type="project" value="UniProtKB-UniRule"/>
</dbReference>
<dbReference type="AlphaFoldDB" id="A0A7T8HI98"/>
<evidence type="ECO:0000313" key="4">
    <source>
        <dbReference type="EMBL" id="QQP50429.1"/>
    </source>
</evidence>
<dbReference type="EMBL" id="CP045896">
    <property type="protein sequence ID" value="QQP50429.1"/>
    <property type="molecule type" value="Genomic_DNA"/>
</dbReference>
<comment type="function">
    <text evidence="1">Required for 60S pre-ribosomal subunits export to the cytoplasm.</text>
</comment>
<feature type="domain" description="SDA1 middle" evidence="3">
    <location>
        <begin position="9"/>
        <end position="106"/>
    </location>
</feature>
<dbReference type="InterPro" id="IPR007949">
    <property type="entry name" value="SDA1_MD"/>
</dbReference>
<accession>A0A7T8HI98</accession>